<dbReference type="InterPro" id="IPR029045">
    <property type="entry name" value="ClpP/crotonase-like_dom_sf"/>
</dbReference>
<dbReference type="Gene3D" id="3.90.226.10">
    <property type="entry name" value="2-enoyl-CoA Hydratase, Chain A, domain 1"/>
    <property type="match status" value="1"/>
</dbReference>
<dbReference type="AlphaFoldDB" id="A0AAJ5WFF0"/>
<reference evidence="2" key="1">
    <citation type="submission" date="2023-03" db="EMBL/GenBank/DDBJ databases">
        <title>Andean soil-derived lignocellulolytic bacterial consortium as a source of novel taxa and putative plastic-active enzymes.</title>
        <authorList>
            <person name="Diaz-Garcia L."/>
            <person name="Chuvochina M."/>
            <person name="Feuerriegel G."/>
            <person name="Bunk B."/>
            <person name="Sproer C."/>
            <person name="Streit W.R."/>
            <person name="Rodriguez L.M."/>
            <person name="Overmann J."/>
            <person name="Jimenez D.J."/>
        </authorList>
    </citation>
    <scope>NUCLEOTIDE SEQUENCE</scope>
    <source>
        <strain evidence="2">MAG 876</strain>
    </source>
</reference>
<keyword evidence="1" id="KW-0812">Transmembrane</keyword>
<name>A0AAJ5WFF0_9PSED</name>
<gene>
    <name evidence="2" type="ORF">P0Y58_21135</name>
</gene>
<accession>A0AAJ5WFF0</accession>
<keyword evidence="1" id="KW-1133">Transmembrane helix</keyword>
<dbReference type="SUPFAM" id="SSF52096">
    <property type="entry name" value="ClpP/crotonase"/>
    <property type="match status" value="1"/>
</dbReference>
<feature type="transmembrane region" description="Helical" evidence="1">
    <location>
        <begin position="59"/>
        <end position="82"/>
    </location>
</feature>
<dbReference type="Proteomes" id="UP001216329">
    <property type="component" value="Chromosome"/>
</dbReference>
<organism evidence="2 3">
    <name type="scientific">Candidatus Pseudomonas phytovorans</name>
    <dbReference type="NCBI Taxonomy" id="3121377"/>
    <lineage>
        <taxon>Bacteria</taxon>
        <taxon>Pseudomonadati</taxon>
        <taxon>Pseudomonadota</taxon>
        <taxon>Gammaproteobacteria</taxon>
        <taxon>Pseudomonadales</taxon>
        <taxon>Pseudomonadaceae</taxon>
        <taxon>Pseudomonas</taxon>
    </lineage>
</organism>
<evidence type="ECO:0000313" key="3">
    <source>
        <dbReference type="Proteomes" id="UP001216329"/>
    </source>
</evidence>
<sequence length="518" mass="57900">MDRSLDPSPARPRASYFIRHWRGELSLARSFWVNSVLLSAIWLPLLGLEPLVRKYPPGVGSLGILLVAFAAILVFMIAMSIWQGVGTWRSARRHRAQGGRMLWIRLVYALILLDCAYALYSLAEADGQEALKSAWQLWRDPQQIPSHHITLLARDELGIAGGLPPGSAEAVRQQLDAHPEVTRIQLDSTGGLLIEAQAIAKLVKEKGLITYTNGNCLSACTLVYQAGRERWLGPEGRLGYHASGLYGTGASSTTVAEMYRQALLDDGLSGAFIDQVLNTHQDSMWFPDRDTLRRERIVTRLADPADFADRWLARLREPGQLEAYLRRSALMRTMEQKAPEQFAAEKRQFAEALQQAERFDAVNTTIIQRQNELLRRAMLQAPAPVALDFLRDELDFLGALAQIDSEACWAFISGKPVRGPIPEQVEASRRAAGVRVFESAMPLRADDPPVPVPVTVDADLDAVFRRVEQRLPQAYEHFRSHDRGTLCTVHQALYREALALPDPQRAAAALMELNGYRR</sequence>
<evidence type="ECO:0000256" key="1">
    <source>
        <dbReference type="SAM" id="Phobius"/>
    </source>
</evidence>
<evidence type="ECO:0000313" key="2">
    <source>
        <dbReference type="EMBL" id="WEK29386.1"/>
    </source>
</evidence>
<keyword evidence="1" id="KW-0472">Membrane</keyword>
<proteinExistence type="predicted"/>
<feature type="transmembrane region" description="Helical" evidence="1">
    <location>
        <begin position="102"/>
        <end position="123"/>
    </location>
</feature>
<feature type="transmembrane region" description="Helical" evidence="1">
    <location>
        <begin position="27"/>
        <end position="47"/>
    </location>
</feature>
<protein>
    <submittedName>
        <fullName evidence="2">Uncharacterized protein</fullName>
    </submittedName>
</protein>
<dbReference type="EMBL" id="CP119325">
    <property type="protein sequence ID" value="WEK29386.1"/>
    <property type="molecule type" value="Genomic_DNA"/>
</dbReference>